<accession>A0AAV9D9D5</accession>
<feature type="region of interest" description="Disordered" evidence="1">
    <location>
        <begin position="885"/>
        <end position="913"/>
    </location>
</feature>
<protein>
    <recommendedName>
        <fullName evidence="4">Reverse transcriptase</fullName>
    </recommendedName>
</protein>
<dbReference type="AlphaFoldDB" id="A0AAV9D9D5"/>
<dbReference type="PANTHER" id="PTHR33710">
    <property type="entry name" value="BNAC02G09200D PROTEIN"/>
    <property type="match status" value="1"/>
</dbReference>
<organism evidence="2 3">
    <name type="scientific">Acorus calamus</name>
    <name type="common">Sweet flag</name>
    <dbReference type="NCBI Taxonomy" id="4465"/>
    <lineage>
        <taxon>Eukaryota</taxon>
        <taxon>Viridiplantae</taxon>
        <taxon>Streptophyta</taxon>
        <taxon>Embryophyta</taxon>
        <taxon>Tracheophyta</taxon>
        <taxon>Spermatophyta</taxon>
        <taxon>Magnoliopsida</taxon>
        <taxon>Liliopsida</taxon>
        <taxon>Acoraceae</taxon>
        <taxon>Acorus</taxon>
    </lineage>
</organism>
<feature type="region of interest" description="Disordered" evidence="1">
    <location>
        <begin position="1"/>
        <end position="101"/>
    </location>
</feature>
<dbReference type="InterPro" id="IPR036691">
    <property type="entry name" value="Endo/exonu/phosph_ase_sf"/>
</dbReference>
<feature type="region of interest" description="Disordered" evidence="1">
    <location>
        <begin position="198"/>
        <end position="219"/>
    </location>
</feature>
<comment type="caution">
    <text evidence="2">The sequence shown here is derived from an EMBL/GenBank/DDBJ whole genome shotgun (WGS) entry which is preliminary data.</text>
</comment>
<reference evidence="2" key="2">
    <citation type="submission" date="2023-06" db="EMBL/GenBank/DDBJ databases">
        <authorList>
            <person name="Ma L."/>
            <person name="Liu K.-W."/>
            <person name="Li Z."/>
            <person name="Hsiao Y.-Y."/>
            <person name="Qi Y."/>
            <person name="Fu T."/>
            <person name="Tang G."/>
            <person name="Zhang D."/>
            <person name="Sun W.-H."/>
            <person name="Liu D.-K."/>
            <person name="Li Y."/>
            <person name="Chen G.-Z."/>
            <person name="Liu X.-D."/>
            <person name="Liao X.-Y."/>
            <person name="Jiang Y.-T."/>
            <person name="Yu X."/>
            <person name="Hao Y."/>
            <person name="Huang J."/>
            <person name="Zhao X.-W."/>
            <person name="Ke S."/>
            <person name="Chen Y.-Y."/>
            <person name="Wu W.-L."/>
            <person name="Hsu J.-L."/>
            <person name="Lin Y.-F."/>
            <person name="Huang M.-D."/>
            <person name="Li C.-Y."/>
            <person name="Huang L."/>
            <person name="Wang Z.-W."/>
            <person name="Zhao X."/>
            <person name="Zhong W.-Y."/>
            <person name="Peng D.-H."/>
            <person name="Ahmad S."/>
            <person name="Lan S."/>
            <person name="Zhang J.-S."/>
            <person name="Tsai W.-C."/>
            <person name="Van De Peer Y."/>
            <person name="Liu Z.-J."/>
        </authorList>
    </citation>
    <scope>NUCLEOTIDE SEQUENCE</scope>
    <source>
        <strain evidence="2">CP</strain>
        <tissue evidence="2">Leaves</tissue>
    </source>
</reference>
<dbReference type="PANTHER" id="PTHR33710:SF71">
    <property type="entry name" value="ENDONUCLEASE_EXONUCLEASE_PHOSPHATASE DOMAIN-CONTAINING PROTEIN"/>
    <property type="match status" value="1"/>
</dbReference>
<evidence type="ECO:0000256" key="1">
    <source>
        <dbReference type="SAM" id="MobiDB-lite"/>
    </source>
</evidence>
<evidence type="ECO:0000313" key="3">
    <source>
        <dbReference type="Proteomes" id="UP001180020"/>
    </source>
</evidence>
<gene>
    <name evidence="2" type="ORF">QJS10_CPB14g01350</name>
</gene>
<keyword evidence="3" id="KW-1185">Reference proteome</keyword>
<dbReference type="Proteomes" id="UP001180020">
    <property type="component" value="Unassembled WGS sequence"/>
</dbReference>
<feature type="compositionally biased region" description="Low complexity" evidence="1">
    <location>
        <begin position="10"/>
        <end position="25"/>
    </location>
</feature>
<reference evidence="2" key="1">
    <citation type="journal article" date="2023" name="Nat. Commun.">
        <title>Diploid and tetraploid genomes of Acorus and the evolution of monocots.</title>
        <authorList>
            <person name="Ma L."/>
            <person name="Liu K.W."/>
            <person name="Li Z."/>
            <person name="Hsiao Y.Y."/>
            <person name="Qi Y."/>
            <person name="Fu T."/>
            <person name="Tang G.D."/>
            <person name="Zhang D."/>
            <person name="Sun W.H."/>
            <person name="Liu D.K."/>
            <person name="Li Y."/>
            <person name="Chen G.Z."/>
            <person name="Liu X.D."/>
            <person name="Liao X.Y."/>
            <person name="Jiang Y.T."/>
            <person name="Yu X."/>
            <person name="Hao Y."/>
            <person name="Huang J."/>
            <person name="Zhao X.W."/>
            <person name="Ke S."/>
            <person name="Chen Y.Y."/>
            <person name="Wu W.L."/>
            <person name="Hsu J.L."/>
            <person name="Lin Y.F."/>
            <person name="Huang M.D."/>
            <person name="Li C.Y."/>
            <person name="Huang L."/>
            <person name="Wang Z.W."/>
            <person name="Zhao X."/>
            <person name="Zhong W.Y."/>
            <person name="Peng D.H."/>
            <person name="Ahmad S."/>
            <person name="Lan S."/>
            <person name="Zhang J.S."/>
            <person name="Tsai W.C."/>
            <person name="Van de Peer Y."/>
            <person name="Liu Z.J."/>
        </authorList>
    </citation>
    <scope>NUCLEOTIDE SEQUENCE</scope>
    <source>
        <strain evidence="2">CP</strain>
    </source>
</reference>
<dbReference type="EMBL" id="JAUJYO010000014">
    <property type="protein sequence ID" value="KAK1297823.1"/>
    <property type="molecule type" value="Genomic_DNA"/>
</dbReference>
<name>A0AAV9D9D5_ACOCL</name>
<sequence>MAKGKKTLAPNFPTPSTSNSPSNPSKHPASGRENPSKPGIQAPGAEIAGKDSHLVSPSNDPDQNVHRPAVLPWAEVARRNADPVSSGVSAQSKLVPDSRPQSIELSLEQGPWQIVPPRRRPKVKKELGSTLIESAPSRGEGIKGNAVHAERTQTDCRNVTQEDGKVRKSTPQSDMNRASVAGISLGPQRRQATSPIVQPIGKGQGLRGPTNKAKETGSDMSKALVLVEKAVNRASKKRVLETPMEDINVECTGSPSSSNGRVFNSSSKALEFFQKSLGVLRRDVKRHCKFLIQAFSLDVLILIETHTQEEPQGVSWLLVGVYASPDAKVRQNVWIETSEVLKEGLPTLIVGDFNTLLGPDDKRGGAPFRVTTEVRMFRQWDDDNQLQSIEQKGQAFTWCNNRKGSARTWEVLDRAFANQRWLHEFPTAITQVLPRQASDHSPVILHSVVHHPTGHKPFRMERFWFEYSDFPLEVAQEWRRSSNGSPLVNFHRKLIKLQFRLRNWNRERVGNLQYRLQAAHSELEQLGLNEPCYGDDPGFQKKLRQTENYVNALERQNEVFWAQRSRQQWIKDGDRNTRFFQASVHRRRSRNRILMLKGPDGHVYNSPEDVHNYIRQHFESHWTARGVQADALQSGLVHSCISDIEAAELVQPFSDQEIEQVVRSLPCNKAPGPDGYPSEFYRHFWHMLKEDFTRAINDFFVNARLPLSWGSTHIVLIPKIEEGFTEADWRRTRGFCSPKINSWPLAPDTRYNAFNASQKGRNALMMLKVDFASAYDSVEWDSLIQAACLSPKVAGKLDALARKFLWHGDDQSRKIHYVAWEQVSLPYASNIINLMNNGATGPTHLQDRVEQIRNMTSHDQPVRFVKVSREAVRGPEELAHFARSSRSNGVTREKEESHQILVSDPLGVHHTEGTPEEMLKKMREFTMGRGLHGDLHSLGGGNTSVVQQGRQGATLPLREPNIRCSSCPLEEAPHVKPYMSTEASVRENAGTSKFTEKTQDVQSYYIPFTSRNINGEKEESHQILVSDPLGKVHHTEGTPEEMLKKMREFTMGRGLHGDLHSLGGGGNTSVVQQGRQGATLPLREPNIRCSSSPLEEAPHVKPYISTEASVRENAGRGINTYAVSYAVFTPS</sequence>
<evidence type="ECO:0008006" key="4">
    <source>
        <dbReference type="Google" id="ProtNLM"/>
    </source>
</evidence>
<evidence type="ECO:0000313" key="2">
    <source>
        <dbReference type="EMBL" id="KAK1297823.1"/>
    </source>
</evidence>
<dbReference type="Gene3D" id="3.60.10.10">
    <property type="entry name" value="Endonuclease/exonuclease/phosphatase"/>
    <property type="match status" value="1"/>
</dbReference>
<proteinExistence type="predicted"/>
<feature type="region of interest" description="Disordered" evidence="1">
    <location>
        <begin position="930"/>
        <end position="959"/>
    </location>
</feature>
<dbReference type="SUPFAM" id="SSF56219">
    <property type="entry name" value="DNase I-like"/>
    <property type="match status" value="1"/>
</dbReference>